<dbReference type="GO" id="GO:0006289">
    <property type="term" value="P:nucleotide-excision repair"/>
    <property type="evidence" value="ECO:0007669"/>
    <property type="project" value="TreeGrafter"/>
</dbReference>
<evidence type="ECO:0000256" key="4">
    <source>
        <dbReference type="PIRNR" id="PIRNR011312"/>
    </source>
</evidence>
<dbReference type="InterPro" id="IPR016580">
    <property type="entry name" value="HUS1"/>
</dbReference>
<dbReference type="PANTHER" id="PTHR12900">
    <property type="entry name" value="MITOTIC AND DNA DAMAGE CHECKPOINT PROTEIN HUS1"/>
    <property type="match status" value="1"/>
</dbReference>
<comment type="subcellular location">
    <subcellularLocation>
        <location evidence="1">Nucleus</location>
    </subcellularLocation>
</comment>
<dbReference type="GO" id="GO:0031573">
    <property type="term" value="P:mitotic intra-S DNA damage checkpoint signaling"/>
    <property type="evidence" value="ECO:0007669"/>
    <property type="project" value="TreeGrafter"/>
</dbReference>
<dbReference type="GO" id="GO:0033314">
    <property type="term" value="P:mitotic DNA replication checkpoint signaling"/>
    <property type="evidence" value="ECO:0007669"/>
    <property type="project" value="TreeGrafter"/>
</dbReference>
<name>E1Z945_CHLVA</name>
<dbReference type="OMA" id="GKICHLY"/>
<dbReference type="STRING" id="554065.E1Z945"/>
<sequence length="322" mass="35486">MKFKAVLSDRGLRVLEKGFLPTLEKLGKRCQLLLSPEDVHLIQAVADTDGLQVTARLANVVLFEEEGFKCQSRYNNQIAFSVDIALLLKVLRAAVGHDADALEMKLAMRSVPCTGAGGPTQQRPTLAFSWRGHNVTMVQELPISQPYSQRDVEELVRQRDIASLSPFYIDLQDEALADKMKGMSSELLMVTTRHGDLHLQVHTAGVEFGTEIRGLSVLPATAREGLEPIQGETPEQRLQEVQAVGESAQVVLLQRHLAKALHSSQLTQPAQLLCGIAERGTHVHMMFVYRDPFSDGGYDDHVSLCIKLPVRDSEDALYGAPG</sequence>
<dbReference type="FunCoup" id="E1Z945">
    <property type="interactions" value="740"/>
</dbReference>
<proteinExistence type="inferred from homology"/>
<dbReference type="AlphaFoldDB" id="E1Z945"/>
<accession>E1Z945</accession>
<organism evidence="6">
    <name type="scientific">Chlorella variabilis</name>
    <name type="common">Green alga</name>
    <dbReference type="NCBI Taxonomy" id="554065"/>
    <lineage>
        <taxon>Eukaryota</taxon>
        <taxon>Viridiplantae</taxon>
        <taxon>Chlorophyta</taxon>
        <taxon>core chlorophytes</taxon>
        <taxon>Trebouxiophyceae</taxon>
        <taxon>Chlorellales</taxon>
        <taxon>Chlorellaceae</taxon>
        <taxon>Chlorella clade</taxon>
        <taxon>Chlorella</taxon>
    </lineage>
</organism>
<evidence type="ECO:0000256" key="2">
    <source>
        <dbReference type="ARBA" id="ARBA00005563"/>
    </source>
</evidence>
<dbReference type="InterPro" id="IPR007150">
    <property type="entry name" value="HUS1/Mec3"/>
</dbReference>
<evidence type="ECO:0000256" key="3">
    <source>
        <dbReference type="ARBA" id="ARBA00023242"/>
    </source>
</evidence>
<evidence type="ECO:0000313" key="6">
    <source>
        <dbReference type="Proteomes" id="UP000008141"/>
    </source>
</evidence>
<dbReference type="GO" id="GO:0000723">
    <property type="term" value="P:telomere maintenance"/>
    <property type="evidence" value="ECO:0007669"/>
    <property type="project" value="TreeGrafter"/>
</dbReference>
<dbReference type="GO" id="GO:0044778">
    <property type="term" value="P:meiotic DNA integrity checkpoint signaling"/>
    <property type="evidence" value="ECO:0007669"/>
    <property type="project" value="TreeGrafter"/>
</dbReference>
<keyword evidence="6" id="KW-1185">Reference proteome</keyword>
<dbReference type="eggNOG" id="KOG3999">
    <property type="taxonomic scope" value="Eukaryota"/>
</dbReference>
<dbReference type="KEGG" id="cvr:CHLNCDRAFT_142941"/>
<dbReference type="Gene3D" id="3.70.10.10">
    <property type="match status" value="1"/>
</dbReference>
<dbReference type="InParanoid" id="E1Z945"/>
<gene>
    <name evidence="5" type="ORF">CHLNCDRAFT_142941</name>
</gene>
<evidence type="ECO:0000313" key="5">
    <source>
        <dbReference type="EMBL" id="EFN57453.1"/>
    </source>
</evidence>
<dbReference type="Proteomes" id="UP000008141">
    <property type="component" value="Unassembled WGS sequence"/>
</dbReference>
<protein>
    <recommendedName>
        <fullName evidence="4">Checkpoint protein</fullName>
    </recommendedName>
</protein>
<keyword evidence="3" id="KW-0539">Nucleus</keyword>
<dbReference type="RefSeq" id="XP_005849555.1">
    <property type="nucleotide sequence ID" value="XM_005849493.1"/>
</dbReference>
<dbReference type="GO" id="GO:0005730">
    <property type="term" value="C:nucleolus"/>
    <property type="evidence" value="ECO:0007669"/>
    <property type="project" value="InterPro"/>
</dbReference>
<dbReference type="GO" id="GO:0035861">
    <property type="term" value="C:site of double-strand break"/>
    <property type="evidence" value="ECO:0007669"/>
    <property type="project" value="TreeGrafter"/>
</dbReference>
<dbReference type="EMBL" id="GL433839">
    <property type="protein sequence ID" value="EFN57453.1"/>
    <property type="molecule type" value="Genomic_DNA"/>
</dbReference>
<dbReference type="OrthoDB" id="337750at2759"/>
<reference evidence="5 6" key="1">
    <citation type="journal article" date="2010" name="Plant Cell">
        <title>The Chlorella variabilis NC64A genome reveals adaptation to photosymbiosis, coevolution with viruses, and cryptic sex.</title>
        <authorList>
            <person name="Blanc G."/>
            <person name="Duncan G."/>
            <person name="Agarkova I."/>
            <person name="Borodovsky M."/>
            <person name="Gurnon J."/>
            <person name="Kuo A."/>
            <person name="Lindquist E."/>
            <person name="Lucas S."/>
            <person name="Pangilinan J."/>
            <person name="Polle J."/>
            <person name="Salamov A."/>
            <person name="Terry A."/>
            <person name="Yamada T."/>
            <person name="Dunigan D.D."/>
            <person name="Grigoriev I.V."/>
            <person name="Claverie J.M."/>
            <person name="Van Etten J.L."/>
        </authorList>
    </citation>
    <scope>NUCLEOTIDE SEQUENCE [LARGE SCALE GENOMIC DNA]</scope>
    <source>
        <strain evidence="5 6">NC64A</strain>
    </source>
</reference>
<dbReference type="GO" id="GO:0000724">
    <property type="term" value="P:double-strand break repair via homologous recombination"/>
    <property type="evidence" value="ECO:0007669"/>
    <property type="project" value="TreeGrafter"/>
</dbReference>
<dbReference type="Pfam" id="PF04005">
    <property type="entry name" value="Hus1"/>
    <property type="match status" value="1"/>
</dbReference>
<comment type="similarity">
    <text evidence="2 4">Belongs to the HUS1 family.</text>
</comment>
<evidence type="ECO:0000256" key="1">
    <source>
        <dbReference type="ARBA" id="ARBA00004123"/>
    </source>
</evidence>
<dbReference type="PIRSF" id="PIRSF011312">
    <property type="entry name" value="Cell_cycle_HUS1"/>
    <property type="match status" value="1"/>
</dbReference>
<dbReference type="GO" id="GO:0030896">
    <property type="term" value="C:checkpoint clamp complex"/>
    <property type="evidence" value="ECO:0007669"/>
    <property type="project" value="InterPro"/>
</dbReference>
<dbReference type="PANTHER" id="PTHR12900:SF0">
    <property type="entry name" value="CHECKPOINT PROTEIN"/>
    <property type="match status" value="1"/>
</dbReference>
<dbReference type="GeneID" id="17357056"/>